<dbReference type="PANTHER" id="PTHR43570:SF20">
    <property type="entry name" value="ALDEHYDE DEHYDROGENASE ALDX-RELATED"/>
    <property type="match status" value="1"/>
</dbReference>
<proteinExistence type="inferred from homology"/>
<dbReference type="InterPro" id="IPR016162">
    <property type="entry name" value="Ald_DH_N"/>
</dbReference>
<dbReference type="InterPro" id="IPR016161">
    <property type="entry name" value="Ald_DH/histidinol_DH"/>
</dbReference>
<dbReference type="InterPro" id="IPR029510">
    <property type="entry name" value="Ald_DH_CS_GLU"/>
</dbReference>
<gene>
    <name evidence="8" type="ORF">JHW45_17165</name>
</gene>
<keyword evidence="3" id="KW-0520">NAD</keyword>
<feature type="active site" evidence="5">
    <location>
        <position position="220"/>
    </location>
</feature>
<comment type="similarity">
    <text evidence="1 4 6">Belongs to the aldehyde dehydrogenase family.</text>
</comment>
<dbReference type="Gene3D" id="3.40.605.10">
    <property type="entry name" value="Aldehyde Dehydrogenase, Chain A, domain 1"/>
    <property type="match status" value="1"/>
</dbReference>
<dbReference type="RefSeq" id="WP_272858814.1">
    <property type="nucleotide sequence ID" value="NZ_CP067134.1"/>
</dbReference>
<evidence type="ECO:0000259" key="7">
    <source>
        <dbReference type="Pfam" id="PF00171"/>
    </source>
</evidence>
<dbReference type="InterPro" id="IPR012394">
    <property type="entry name" value="Aldehyde_DH_NAD(P)"/>
</dbReference>
<dbReference type="InterPro" id="IPR016163">
    <property type="entry name" value="Ald_DH_C"/>
</dbReference>
<keyword evidence="9" id="KW-1185">Reference proteome</keyword>
<dbReference type="CDD" id="cd07133">
    <property type="entry name" value="ALDH_CALDH_CalB"/>
    <property type="match status" value="1"/>
</dbReference>
<sequence length="481" mass="52761">MIREEDWDSSRTLIARFEAAMAASRADPAPGWDIRRDRLERLARMLRADEAGVIEAIATDFGQRPAADTRMAEIFPSYAEIAHALRHGKGWMRPRKVPTAVWFRPGRSRIVPQPKGLAGIIGPWNYPLFLMIGPLVGAFAAGNRALVKTSEYAPNFAAWLAGAAARHFAPDELAVIRGGPQIGAEFSVLPFDHLFFTGNAEIGRKVMQAAARNLTPVTLELGGKSPVLVTENADLDRAVARVMTGKMLNAGQTCVAPDHVLIARPLREGFIAGAREWMARHYPDIAGNPDVTHIIDDRQFGRLVRMRDDAVARGAELHRLSDHEAGRNSRLFPPLIVTGAPEDSLVMTEEIFGPILPVIAVESTDEMVSRVNAGPRPLAAYYFSQDRAEIEALSARIVSGGACYNETIMHVAQTDLPFGGVGASGMGHYHGRYGFDTFSHLRGTFIQSRINGLGLLTPPYGARFRAMMTMLTRLALPRRLR</sequence>
<dbReference type="Proteomes" id="UP001218412">
    <property type="component" value="Chromosome"/>
</dbReference>
<evidence type="ECO:0000256" key="5">
    <source>
        <dbReference type="PROSITE-ProRule" id="PRU10007"/>
    </source>
</evidence>
<dbReference type="PIRSF" id="PIRSF036492">
    <property type="entry name" value="ALDH"/>
    <property type="match status" value="1"/>
</dbReference>
<organism evidence="8 9">
    <name type="scientific">Paracoccus stylophorae</name>
    <dbReference type="NCBI Taxonomy" id="659350"/>
    <lineage>
        <taxon>Bacteria</taxon>
        <taxon>Pseudomonadati</taxon>
        <taxon>Pseudomonadota</taxon>
        <taxon>Alphaproteobacteria</taxon>
        <taxon>Rhodobacterales</taxon>
        <taxon>Paracoccaceae</taxon>
        <taxon>Paracoccus</taxon>
    </lineage>
</organism>
<dbReference type="InterPro" id="IPR015590">
    <property type="entry name" value="Aldehyde_DH_dom"/>
</dbReference>
<evidence type="ECO:0000313" key="8">
    <source>
        <dbReference type="EMBL" id="WCR10737.1"/>
    </source>
</evidence>
<dbReference type="Gene3D" id="3.40.309.10">
    <property type="entry name" value="Aldehyde Dehydrogenase, Chain A, domain 2"/>
    <property type="match status" value="1"/>
</dbReference>
<dbReference type="PANTHER" id="PTHR43570">
    <property type="entry name" value="ALDEHYDE DEHYDROGENASE"/>
    <property type="match status" value="1"/>
</dbReference>
<evidence type="ECO:0000313" key="9">
    <source>
        <dbReference type="Proteomes" id="UP001218412"/>
    </source>
</evidence>
<feature type="domain" description="Aldehyde dehydrogenase" evidence="7">
    <location>
        <begin position="18"/>
        <end position="441"/>
    </location>
</feature>
<protein>
    <recommendedName>
        <fullName evidence="4">Aldehyde dehydrogenase</fullName>
    </recommendedName>
</protein>
<evidence type="ECO:0000256" key="1">
    <source>
        <dbReference type="ARBA" id="ARBA00009986"/>
    </source>
</evidence>
<evidence type="ECO:0000256" key="2">
    <source>
        <dbReference type="ARBA" id="ARBA00023002"/>
    </source>
</evidence>
<evidence type="ECO:0000256" key="6">
    <source>
        <dbReference type="RuleBase" id="RU003345"/>
    </source>
</evidence>
<dbReference type="PROSITE" id="PS00687">
    <property type="entry name" value="ALDEHYDE_DEHYDR_GLU"/>
    <property type="match status" value="1"/>
</dbReference>
<dbReference type="EMBL" id="CP067134">
    <property type="protein sequence ID" value="WCR10737.1"/>
    <property type="molecule type" value="Genomic_DNA"/>
</dbReference>
<name>A0ABY7SWH2_9RHOB</name>
<dbReference type="Pfam" id="PF00171">
    <property type="entry name" value="Aldedh"/>
    <property type="match status" value="1"/>
</dbReference>
<evidence type="ECO:0000256" key="4">
    <source>
        <dbReference type="PIRNR" id="PIRNR036492"/>
    </source>
</evidence>
<evidence type="ECO:0000256" key="3">
    <source>
        <dbReference type="ARBA" id="ARBA00023027"/>
    </source>
</evidence>
<keyword evidence="2 4" id="KW-0560">Oxidoreductase</keyword>
<accession>A0ABY7SWH2</accession>
<dbReference type="SUPFAM" id="SSF53720">
    <property type="entry name" value="ALDH-like"/>
    <property type="match status" value="1"/>
</dbReference>
<reference evidence="8 9" key="1">
    <citation type="submission" date="2021-01" db="EMBL/GenBank/DDBJ databases">
        <title>Biogeographic distribution of Paracoccus.</title>
        <authorList>
            <person name="Hollensteiner J."/>
            <person name="Leineberger J."/>
            <person name="Brinkhoff T."/>
            <person name="Daniel R."/>
        </authorList>
    </citation>
    <scope>NUCLEOTIDE SEQUENCE [LARGE SCALE GENOMIC DNA]</scope>
    <source>
        <strain evidence="8 9">LMG25392</strain>
    </source>
</reference>